<organism evidence="3 4">
    <name type="scientific">Spirosoma fluviale</name>
    <dbReference type="NCBI Taxonomy" id="1597977"/>
    <lineage>
        <taxon>Bacteria</taxon>
        <taxon>Pseudomonadati</taxon>
        <taxon>Bacteroidota</taxon>
        <taxon>Cytophagia</taxon>
        <taxon>Cytophagales</taxon>
        <taxon>Cytophagaceae</taxon>
        <taxon>Spirosoma</taxon>
    </lineage>
</organism>
<dbReference type="Proteomes" id="UP000219452">
    <property type="component" value="Unassembled WGS sequence"/>
</dbReference>
<proteinExistence type="predicted"/>
<protein>
    <submittedName>
        <fullName evidence="3">Transglutaminase-like superfamily protein</fullName>
    </submittedName>
</protein>
<feature type="transmembrane region" description="Helical" evidence="1">
    <location>
        <begin position="24"/>
        <end position="48"/>
    </location>
</feature>
<dbReference type="Pfam" id="PF13471">
    <property type="entry name" value="Transglut_core3"/>
    <property type="match status" value="1"/>
</dbReference>
<dbReference type="InterPro" id="IPR053521">
    <property type="entry name" value="McjB-like"/>
</dbReference>
<evidence type="ECO:0000259" key="2">
    <source>
        <dbReference type="Pfam" id="PF13471"/>
    </source>
</evidence>
<evidence type="ECO:0000256" key="1">
    <source>
        <dbReference type="SAM" id="Phobius"/>
    </source>
</evidence>
<evidence type="ECO:0000313" key="4">
    <source>
        <dbReference type="Proteomes" id="UP000219452"/>
    </source>
</evidence>
<dbReference type="AlphaFoldDB" id="A0A286F703"/>
<reference evidence="4" key="1">
    <citation type="submission" date="2017-09" db="EMBL/GenBank/DDBJ databases">
        <authorList>
            <person name="Varghese N."/>
            <person name="Submissions S."/>
        </authorList>
    </citation>
    <scope>NUCLEOTIDE SEQUENCE [LARGE SCALE GENOMIC DNA]</scope>
    <source>
        <strain evidence="4">DSM 29961</strain>
    </source>
</reference>
<evidence type="ECO:0000313" key="3">
    <source>
        <dbReference type="EMBL" id="SOD78634.1"/>
    </source>
</evidence>
<name>A0A286F703_9BACT</name>
<dbReference type="NCBIfam" id="NF033537">
    <property type="entry name" value="lasso_biosyn_B2"/>
    <property type="match status" value="1"/>
</dbReference>
<keyword evidence="1" id="KW-1133">Transmembrane helix</keyword>
<sequence length="145" mass="16705">MKSLSKQRYSLAKLSVLSWSEKVLLVRVFAVLFAYKCLLLVVPFRTFLSSRSRIEAGEALSEEKLRRVIWAIQVLSARLPLGFTCLVQALSAKWLLKNHPTIRIYIGVQKTESQQFAAHAWIVYKDKTILGEQLNQVFKPILNWN</sequence>
<dbReference type="EMBL" id="OCNH01000001">
    <property type="protein sequence ID" value="SOD78634.1"/>
    <property type="molecule type" value="Genomic_DNA"/>
</dbReference>
<dbReference type="RefSeq" id="WP_245877730.1">
    <property type="nucleotide sequence ID" value="NZ_OCNH01000001.1"/>
</dbReference>
<gene>
    <name evidence="3" type="ORF">SAMN06269250_0560</name>
</gene>
<keyword evidence="4" id="KW-1185">Reference proteome</keyword>
<accession>A0A286F703</accession>
<keyword evidence="1" id="KW-0472">Membrane</keyword>
<dbReference type="InterPro" id="IPR032708">
    <property type="entry name" value="McjB_C"/>
</dbReference>
<keyword evidence="1" id="KW-0812">Transmembrane</keyword>
<feature type="domain" description="Microcin J25-processing protein McjB C-terminal" evidence="2">
    <location>
        <begin position="43"/>
        <end position="142"/>
    </location>
</feature>